<keyword evidence="1" id="KW-0472">Membrane</keyword>
<dbReference type="PROSITE" id="PS00018">
    <property type="entry name" value="EF_HAND_1"/>
    <property type="match status" value="1"/>
</dbReference>
<protein>
    <submittedName>
        <fullName evidence="2">Uncharacterized protein</fullName>
    </submittedName>
</protein>
<keyword evidence="1" id="KW-0812">Transmembrane</keyword>
<dbReference type="OrthoDB" id="341723at2"/>
<evidence type="ECO:0000256" key="1">
    <source>
        <dbReference type="SAM" id="Phobius"/>
    </source>
</evidence>
<dbReference type="RefSeq" id="WP_135769346.1">
    <property type="nucleotide sequence ID" value="NZ_RQET01000014.1"/>
</dbReference>
<dbReference type="Proteomes" id="UP000298458">
    <property type="component" value="Unassembled WGS sequence"/>
</dbReference>
<organism evidence="2 3">
    <name type="scientific">Leptospira fletcheri</name>
    <dbReference type="NCBI Taxonomy" id="2484981"/>
    <lineage>
        <taxon>Bacteria</taxon>
        <taxon>Pseudomonadati</taxon>
        <taxon>Spirochaetota</taxon>
        <taxon>Spirochaetia</taxon>
        <taxon>Leptospirales</taxon>
        <taxon>Leptospiraceae</taxon>
        <taxon>Leptospira</taxon>
    </lineage>
</organism>
<evidence type="ECO:0000313" key="2">
    <source>
        <dbReference type="EMBL" id="TGK06219.1"/>
    </source>
</evidence>
<keyword evidence="3" id="KW-1185">Reference proteome</keyword>
<reference evidence="2" key="1">
    <citation type="journal article" date="2019" name="PLoS Negl. Trop. Dis.">
        <title>Revisiting the worldwide diversity of Leptospira species in the environment.</title>
        <authorList>
            <person name="Vincent A.T."/>
            <person name="Schiettekatte O."/>
            <person name="Bourhy P."/>
            <person name="Veyrier F.J."/>
            <person name="Picardeau M."/>
        </authorList>
    </citation>
    <scope>NUCLEOTIDE SEQUENCE [LARGE SCALE GENOMIC DNA]</scope>
    <source>
        <strain evidence="2">SSW15</strain>
    </source>
</reference>
<gene>
    <name evidence="2" type="ORF">EHO60_16640</name>
</gene>
<accession>A0A4V3JCI4</accession>
<dbReference type="AlphaFoldDB" id="A0A4V3JCI4"/>
<evidence type="ECO:0000313" key="3">
    <source>
        <dbReference type="Proteomes" id="UP000298458"/>
    </source>
</evidence>
<feature type="transmembrane region" description="Helical" evidence="1">
    <location>
        <begin position="6"/>
        <end position="24"/>
    </location>
</feature>
<sequence>MEKLRVSVYFIIGIIVVILVYALLKSWFVYDRGIEISKSSSKKSETVYVEPDDDLLEHSSVAWDRFLYYPLNLNRDRENFGPRKTLNHAQNLVVVDLLNGKIRKVFGKSIYIWDYFYGTEQESKSGGPSEITEANPDVFPGLKTGRKFIVVGMPDDTNKDGYLNQKDLKKVFVYDPISEDLIQVLPKKYYLEKFLQDSPKDRIVMIVRKEEETGAKEKKKPSLPTVFIYDTSSQKGTLVARP</sequence>
<name>A0A4V3JCI4_9LEPT</name>
<proteinExistence type="predicted"/>
<keyword evidence="1" id="KW-1133">Transmembrane helix</keyword>
<dbReference type="InterPro" id="IPR018247">
    <property type="entry name" value="EF_Hand_1_Ca_BS"/>
</dbReference>
<comment type="caution">
    <text evidence="2">The sequence shown here is derived from an EMBL/GenBank/DDBJ whole genome shotgun (WGS) entry which is preliminary data.</text>
</comment>
<dbReference type="EMBL" id="RQET01000014">
    <property type="protein sequence ID" value="TGK06219.1"/>
    <property type="molecule type" value="Genomic_DNA"/>
</dbReference>